<evidence type="ECO:0000256" key="5">
    <source>
        <dbReference type="ARBA" id="ARBA00047942"/>
    </source>
</evidence>
<dbReference type="EMBL" id="MN740754">
    <property type="protein sequence ID" value="QHU10355.1"/>
    <property type="molecule type" value="Genomic_DNA"/>
</dbReference>
<accession>A0A6C0JX66</accession>
<reference evidence="6" key="1">
    <citation type="journal article" date="2020" name="Nature">
        <title>Giant virus diversity and host interactions through global metagenomics.</title>
        <authorList>
            <person name="Schulz F."/>
            <person name="Roux S."/>
            <person name="Paez-Espino D."/>
            <person name="Jungbluth S."/>
            <person name="Walsh D.A."/>
            <person name="Denef V.J."/>
            <person name="McMahon K.D."/>
            <person name="Konstantinidis K.T."/>
            <person name="Eloe-Fadrosh E.A."/>
            <person name="Kyrpides N.C."/>
            <person name="Woyke T."/>
        </authorList>
    </citation>
    <scope>NUCLEOTIDE SEQUENCE</scope>
    <source>
        <strain evidence="6">GVMAG-S-1101164-67</strain>
    </source>
</reference>
<dbReference type="GO" id="GO:0003676">
    <property type="term" value="F:nucleic acid binding"/>
    <property type="evidence" value="ECO:0007669"/>
    <property type="project" value="InterPro"/>
</dbReference>
<dbReference type="SUPFAM" id="SSF53335">
    <property type="entry name" value="S-adenosyl-L-methionine-dependent methyltransferases"/>
    <property type="match status" value="1"/>
</dbReference>
<evidence type="ECO:0000256" key="3">
    <source>
        <dbReference type="ARBA" id="ARBA00022679"/>
    </source>
</evidence>
<keyword evidence="4" id="KW-0949">S-adenosyl-L-methionine</keyword>
<protein>
    <recommendedName>
        <fullName evidence="1">site-specific DNA-methyltransferase (adenine-specific)</fullName>
        <ecNumber evidence="1">2.1.1.72</ecNumber>
    </recommendedName>
</protein>
<comment type="catalytic activity">
    <reaction evidence="5">
        <text>a 2'-deoxyadenosine in DNA + S-adenosyl-L-methionine = an N(6)-methyl-2'-deoxyadenosine in DNA + S-adenosyl-L-homocysteine + H(+)</text>
        <dbReference type="Rhea" id="RHEA:15197"/>
        <dbReference type="Rhea" id="RHEA-COMP:12418"/>
        <dbReference type="Rhea" id="RHEA-COMP:12419"/>
        <dbReference type="ChEBI" id="CHEBI:15378"/>
        <dbReference type="ChEBI" id="CHEBI:57856"/>
        <dbReference type="ChEBI" id="CHEBI:59789"/>
        <dbReference type="ChEBI" id="CHEBI:90615"/>
        <dbReference type="ChEBI" id="CHEBI:90616"/>
        <dbReference type="EC" id="2.1.1.72"/>
    </reaction>
</comment>
<evidence type="ECO:0000313" key="6">
    <source>
        <dbReference type="EMBL" id="QHU10355.1"/>
    </source>
</evidence>
<organism evidence="6">
    <name type="scientific">viral metagenome</name>
    <dbReference type="NCBI Taxonomy" id="1070528"/>
    <lineage>
        <taxon>unclassified sequences</taxon>
        <taxon>metagenomes</taxon>
        <taxon>organismal metagenomes</taxon>
    </lineage>
</organism>
<keyword evidence="2" id="KW-0489">Methyltransferase</keyword>
<keyword evidence="3" id="KW-0808">Transferase</keyword>
<dbReference type="InterPro" id="IPR029063">
    <property type="entry name" value="SAM-dependent_MTases_sf"/>
</dbReference>
<dbReference type="PROSITE" id="PS00092">
    <property type="entry name" value="N6_MTASE"/>
    <property type="match status" value="1"/>
</dbReference>
<evidence type="ECO:0000256" key="2">
    <source>
        <dbReference type="ARBA" id="ARBA00022603"/>
    </source>
</evidence>
<dbReference type="Pfam" id="PF02086">
    <property type="entry name" value="MethyltransfD12"/>
    <property type="match status" value="1"/>
</dbReference>
<dbReference type="InterPro" id="IPR002052">
    <property type="entry name" value="DNA_methylase_N6_adenine_CS"/>
</dbReference>
<dbReference type="InterPro" id="IPR012327">
    <property type="entry name" value="MeTrfase_D12"/>
</dbReference>
<proteinExistence type="predicted"/>
<evidence type="ECO:0000256" key="1">
    <source>
        <dbReference type="ARBA" id="ARBA00011900"/>
    </source>
</evidence>
<dbReference type="EC" id="2.1.1.72" evidence="1"/>
<evidence type="ECO:0000256" key="4">
    <source>
        <dbReference type="ARBA" id="ARBA00022691"/>
    </source>
</evidence>
<sequence length="394" mass="44961">MISIDNPQIHFTSTSMHPISHNVLHPLDEFVFQTMLTCIGNKRKLVGHIYDIVETIRQRLGKEKLCIMDGFTGSGVVARALVPLCHTMITNDLENYSYLMSRCFLNTPTNVQQSRIAHHITYMNNMAISGPYFEYGIISKLYAPKNTNDVKIGERCFYTRENALIIDTLRKYIADCVEPDLQTYCLVPLLIKASIHTNTAGVFKGFYKDGELGCFGGSGRNALSRIMKPISLDMPIWSKESYNGLCYNRNINEIIDTVEVSGQFDVLYLDPPYNQHPYGSNYFMLNVIAKNEEPEKISKVSGIPTDWNKSAYNSKATAIRDMEHLLRTGLSKSHYIVLSYNDEGIITTEDWAKIFEPYAVEKREILYDTFKGSRNLKDRSNKVVEIMYIISSKK</sequence>
<dbReference type="AlphaFoldDB" id="A0A6C0JX66"/>
<dbReference type="GO" id="GO:0009007">
    <property type="term" value="F:site-specific DNA-methyltransferase (adenine-specific) activity"/>
    <property type="evidence" value="ECO:0007669"/>
    <property type="project" value="UniProtKB-EC"/>
</dbReference>
<dbReference type="GO" id="GO:0032259">
    <property type="term" value="P:methylation"/>
    <property type="evidence" value="ECO:0007669"/>
    <property type="project" value="UniProtKB-KW"/>
</dbReference>
<dbReference type="PRINTS" id="PR00505">
    <property type="entry name" value="D12N6MTFRASE"/>
</dbReference>
<name>A0A6C0JX66_9ZZZZ</name>
<dbReference type="GO" id="GO:0009307">
    <property type="term" value="P:DNA restriction-modification system"/>
    <property type="evidence" value="ECO:0007669"/>
    <property type="project" value="InterPro"/>
</dbReference>